<feature type="transmembrane region" description="Helical" evidence="14">
    <location>
        <begin position="6"/>
        <end position="25"/>
    </location>
</feature>
<dbReference type="Pfam" id="PF08030">
    <property type="entry name" value="NAD_binding_6"/>
    <property type="match status" value="1"/>
</dbReference>
<dbReference type="SUPFAM" id="SSF52343">
    <property type="entry name" value="Ferredoxin reductase-like, C-terminal NADP-linked domain"/>
    <property type="match status" value="1"/>
</dbReference>
<dbReference type="Pfam" id="PF01794">
    <property type="entry name" value="Ferric_reduct"/>
    <property type="match status" value="1"/>
</dbReference>
<dbReference type="SFLD" id="SFLDS00052">
    <property type="entry name" value="Ferric_Reductase_Domain"/>
    <property type="match status" value="1"/>
</dbReference>
<dbReference type="SUPFAM" id="SSF63380">
    <property type="entry name" value="Riboflavin synthase domain-like"/>
    <property type="match status" value="1"/>
</dbReference>
<dbReference type="GO" id="GO:0052851">
    <property type="term" value="F:ferric-chelate reductase (NADPH) activity"/>
    <property type="evidence" value="ECO:0007669"/>
    <property type="project" value="UniProtKB-EC"/>
</dbReference>
<gene>
    <name evidence="16" type="ORF">N0V83_006280</name>
</gene>
<evidence type="ECO:0000256" key="1">
    <source>
        <dbReference type="ARBA" id="ARBA00004651"/>
    </source>
</evidence>
<keyword evidence="8 14" id="KW-1133">Transmembrane helix</keyword>
<comment type="subcellular location">
    <subcellularLocation>
        <location evidence="1">Cell membrane</location>
        <topology evidence="1">Multi-pass membrane protein</topology>
    </subcellularLocation>
</comment>
<dbReference type="InterPro" id="IPR013130">
    <property type="entry name" value="Fe3_Rdtase_TM_dom"/>
</dbReference>
<evidence type="ECO:0000256" key="10">
    <source>
        <dbReference type="ARBA" id="ARBA00023065"/>
    </source>
</evidence>
<evidence type="ECO:0000313" key="17">
    <source>
        <dbReference type="Proteomes" id="UP001140560"/>
    </source>
</evidence>
<evidence type="ECO:0000256" key="4">
    <source>
        <dbReference type="ARBA" id="ARBA00022448"/>
    </source>
</evidence>
<keyword evidence="17" id="KW-1185">Reference proteome</keyword>
<comment type="similarity">
    <text evidence="2">Belongs to the ferric reductase (FRE) family.</text>
</comment>
<evidence type="ECO:0000256" key="3">
    <source>
        <dbReference type="ARBA" id="ARBA00012668"/>
    </source>
</evidence>
<dbReference type="Gene3D" id="3.40.50.80">
    <property type="entry name" value="Nucleotide-binding domain of ferredoxin-NADP reductase (FNR) module"/>
    <property type="match status" value="1"/>
</dbReference>
<feature type="transmembrane region" description="Helical" evidence="14">
    <location>
        <begin position="78"/>
        <end position="97"/>
    </location>
</feature>
<dbReference type="EMBL" id="JAPEUY010000010">
    <property type="protein sequence ID" value="KAJ4369195.1"/>
    <property type="molecule type" value="Genomic_DNA"/>
</dbReference>
<evidence type="ECO:0000256" key="6">
    <source>
        <dbReference type="ARBA" id="ARBA00022692"/>
    </source>
</evidence>
<keyword evidence="5" id="KW-1003">Cell membrane</keyword>
<feature type="transmembrane region" description="Helical" evidence="14">
    <location>
        <begin position="131"/>
        <end position="149"/>
    </location>
</feature>
<protein>
    <recommendedName>
        <fullName evidence="3">ferric-chelate reductase (NADPH)</fullName>
        <ecNumber evidence="3">1.16.1.9</ecNumber>
    </recommendedName>
</protein>
<evidence type="ECO:0000256" key="9">
    <source>
        <dbReference type="ARBA" id="ARBA00023002"/>
    </source>
</evidence>
<dbReference type="InterPro" id="IPR017927">
    <property type="entry name" value="FAD-bd_FR_type"/>
</dbReference>
<proteinExistence type="inferred from homology"/>
<feature type="compositionally biased region" description="Acidic residues" evidence="13">
    <location>
        <begin position="535"/>
        <end position="549"/>
    </location>
</feature>
<keyword evidence="6 14" id="KW-0812">Transmembrane</keyword>
<dbReference type="InterPro" id="IPR051410">
    <property type="entry name" value="Ferric/Cupric_Reductase"/>
</dbReference>
<feature type="transmembrane region" description="Helical" evidence="14">
    <location>
        <begin position="37"/>
        <end position="58"/>
    </location>
</feature>
<feature type="transmembrane region" description="Helical" evidence="14">
    <location>
        <begin position="104"/>
        <end position="125"/>
    </location>
</feature>
<dbReference type="Proteomes" id="UP001140560">
    <property type="component" value="Unassembled WGS sequence"/>
</dbReference>
<evidence type="ECO:0000256" key="2">
    <source>
        <dbReference type="ARBA" id="ARBA00006278"/>
    </source>
</evidence>
<dbReference type="Pfam" id="PF08022">
    <property type="entry name" value="FAD_binding_8"/>
    <property type="match status" value="1"/>
</dbReference>
<evidence type="ECO:0000256" key="7">
    <source>
        <dbReference type="ARBA" id="ARBA00022982"/>
    </source>
</evidence>
<dbReference type="GO" id="GO:0005886">
    <property type="term" value="C:plasma membrane"/>
    <property type="evidence" value="ECO:0007669"/>
    <property type="project" value="UniProtKB-SubCell"/>
</dbReference>
<evidence type="ECO:0000259" key="15">
    <source>
        <dbReference type="PROSITE" id="PS51384"/>
    </source>
</evidence>
<dbReference type="InterPro" id="IPR013112">
    <property type="entry name" value="FAD-bd_8"/>
</dbReference>
<accession>A0A9W9CLU5</accession>
<evidence type="ECO:0000313" key="16">
    <source>
        <dbReference type="EMBL" id="KAJ4369195.1"/>
    </source>
</evidence>
<organism evidence="16 17">
    <name type="scientific">Neocucurbitaria cava</name>
    <dbReference type="NCBI Taxonomy" id="798079"/>
    <lineage>
        <taxon>Eukaryota</taxon>
        <taxon>Fungi</taxon>
        <taxon>Dikarya</taxon>
        <taxon>Ascomycota</taxon>
        <taxon>Pezizomycotina</taxon>
        <taxon>Dothideomycetes</taxon>
        <taxon>Pleosporomycetidae</taxon>
        <taxon>Pleosporales</taxon>
        <taxon>Pleosporineae</taxon>
        <taxon>Cucurbitariaceae</taxon>
        <taxon>Neocucurbitaria</taxon>
    </lineage>
</organism>
<dbReference type="PANTHER" id="PTHR32361:SF23">
    <property type="entry name" value="FERRIC-CHELATE REDUCTASE"/>
    <property type="match status" value="1"/>
</dbReference>
<dbReference type="GO" id="GO:0006826">
    <property type="term" value="P:iron ion transport"/>
    <property type="evidence" value="ECO:0007669"/>
    <property type="project" value="TreeGrafter"/>
</dbReference>
<keyword evidence="11 14" id="KW-0472">Membrane</keyword>
<dbReference type="Gene3D" id="2.40.30.10">
    <property type="entry name" value="Translation factors"/>
    <property type="match status" value="1"/>
</dbReference>
<dbReference type="EC" id="1.16.1.9" evidence="3"/>
<evidence type="ECO:0000256" key="11">
    <source>
        <dbReference type="ARBA" id="ARBA00023136"/>
    </source>
</evidence>
<name>A0A9W9CLU5_9PLEO</name>
<dbReference type="GO" id="GO:0015677">
    <property type="term" value="P:copper ion import"/>
    <property type="evidence" value="ECO:0007669"/>
    <property type="project" value="TreeGrafter"/>
</dbReference>
<dbReference type="InterPro" id="IPR017938">
    <property type="entry name" value="Riboflavin_synthase-like_b-brl"/>
</dbReference>
<feature type="domain" description="FAD-binding FR-type" evidence="15">
    <location>
        <begin position="150"/>
        <end position="277"/>
    </location>
</feature>
<keyword evidence="7" id="KW-0249">Electron transport</keyword>
<dbReference type="InterPro" id="IPR039261">
    <property type="entry name" value="FNR_nucleotide-bd"/>
</dbReference>
<evidence type="ECO:0000256" key="5">
    <source>
        <dbReference type="ARBA" id="ARBA00022475"/>
    </source>
</evidence>
<keyword evidence="4" id="KW-0813">Transport</keyword>
<feature type="compositionally biased region" description="Gly residues" evidence="13">
    <location>
        <begin position="619"/>
        <end position="629"/>
    </location>
</feature>
<dbReference type="InterPro" id="IPR013121">
    <property type="entry name" value="Fe_red_NAD-bd_6"/>
</dbReference>
<feature type="region of interest" description="Disordered" evidence="13">
    <location>
        <begin position="605"/>
        <end position="629"/>
    </location>
</feature>
<comment type="catalytic activity">
    <reaction evidence="12">
        <text>2 a Fe(II)-siderophore + NADP(+) + H(+) = 2 a Fe(III)-siderophore + NADPH</text>
        <dbReference type="Rhea" id="RHEA:28795"/>
        <dbReference type="Rhea" id="RHEA-COMP:11342"/>
        <dbReference type="Rhea" id="RHEA-COMP:11344"/>
        <dbReference type="ChEBI" id="CHEBI:15378"/>
        <dbReference type="ChEBI" id="CHEBI:29033"/>
        <dbReference type="ChEBI" id="CHEBI:29034"/>
        <dbReference type="ChEBI" id="CHEBI:57783"/>
        <dbReference type="ChEBI" id="CHEBI:58349"/>
        <dbReference type="EC" id="1.16.1.9"/>
    </reaction>
</comment>
<dbReference type="CDD" id="cd06186">
    <property type="entry name" value="NOX_Duox_like_FAD_NADP"/>
    <property type="match status" value="1"/>
</dbReference>
<keyword evidence="9" id="KW-0560">Oxidoreductase</keyword>
<keyword evidence="10" id="KW-0406">Ion transport</keyword>
<evidence type="ECO:0000256" key="14">
    <source>
        <dbReference type="SAM" id="Phobius"/>
    </source>
</evidence>
<evidence type="ECO:0000256" key="13">
    <source>
        <dbReference type="SAM" id="MobiDB-lite"/>
    </source>
</evidence>
<feature type="region of interest" description="Disordered" evidence="13">
    <location>
        <begin position="535"/>
        <end position="574"/>
    </location>
</feature>
<dbReference type="OrthoDB" id="17725at2759"/>
<comment type="caution">
    <text evidence="16">The sequence shown here is derived from an EMBL/GenBank/DDBJ whole genome shotgun (WGS) entry which is preliminary data.</text>
</comment>
<dbReference type="GO" id="GO:0006879">
    <property type="term" value="P:intracellular iron ion homeostasis"/>
    <property type="evidence" value="ECO:0007669"/>
    <property type="project" value="TreeGrafter"/>
</dbReference>
<dbReference type="AlphaFoldDB" id="A0A9W9CLU5"/>
<feature type="region of interest" description="Disordered" evidence="13">
    <location>
        <begin position="248"/>
        <end position="268"/>
    </location>
</feature>
<evidence type="ECO:0000256" key="8">
    <source>
        <dbReference type="ARBA" id="ARBA00022989"/>
    </source>
</evidence>
<reference evidence="16" key="1">
    <citation type="submission" date="2022-10" db="EMBL/GenBank/DDBJ databases">
        <title>Tapping the CABI collections for fungal endophytes: first genome assemblies for Collariella, Neodidymelliopsis, Ascochyta clinopodiicola, Didymella pomorum, Didymosphaeria variabile, Neocosmospora piperis and Neocucurbitaria cava.</title>
        <authorList>
            <person name="Hill R."/>
        </authorList>
    </citation>
    <scope>NUCLEOTIDE SEQUENCE</scope>
    <source>
        <strain evidence="16">IMI 356814</strain>
    </source>
</reference>
<sequence length="674" mass="75549">MLISALTPLTVALAGKVNVITWMTGVGYEKLNVFHRYTAYAIFCLGTIHTIPHLYAPVKDGGWRMLDKLYANEKRELSGTPLYFAMFGLTFFSIPWIRRRFYETFKYVHIFLALVYIGCFFWHAYGNFRPQYIYATIAVLVFSNIIRFTQRHRNLRSFSNLAGFPTSITHLHGNVTRVAIEVPKSFKWKPGQHAFLRVPSLSLFQNHPFSILNIPSPQQDGNVHEMILLIRRQHGFTKMLTRGSDIVESEVRPQPEPARTTTEKKAEPESLRDFTFNFEAPNVAENEKKDVEHIEDVDRLAAQDAINVIEDEVASSTSPYDSARQLEATTTRTLREHPSLCSLPPRDEITEEQLRLIAEKPAGVRLSTQSSNYRASYKATYKSSYRASAPGKRRSSSSFMPPMDHSTQNMLLAIDSTAEARSALRTIVDGPYGSHHRPFHKLYDTVLLIAGGCGITACLPLVLDLAQRLSKQNKDQIIATRRIHLVWTIRDADWMPWIERELATVIRHVREDPSPNNVTFTVDIYITRSAALVEEEVEAREEEGGEGEEVSSSSEAEFRAPSDSPTMSPVSPMGERKTFTSLDVLTAPGGFALPTRPRPALHRLNDNEGLFDSETDFGHGSGNAGGGSSGRTVVVGCGPPDLSVEIANCVAQVQRKVWKGEVREVALSLESFSC</sequence>
<evidence type="ECO:0000256" key="12">
    <source>
        <dbReference type="ARBA" id="ARBA00048483"/>
    </source>
</evidence>
<dbReference type="PROSITE" id="PS51384">
    <property type="entry name" value="FAD_FR"/>
    <property type="match status" value="1"/>
</dbReference>
<dbReference type="PANTHER" id="PTHR32361">
    <property type="entry name" value="FERRIC/CUPRIC REDUCTASE TRANSMEMBRANE COMPONENT"/>
    <property type="match status" value="1"/>
</dbReference>